<feature type="compositionally biased region" description="Basic and acidic residues" evidence="2">
    <location>
        <begin position="296"/>
        <end position="308"/>
    </location>
</feature>
<feature type="compositionally biased region" description="Polar residues" evidence="2">
    <location>
        <begin position="309"/>
        <end position="325"/>
    </location>
</feature>
<sequence length="1642" mass="193163">MIQECEFKDFLDIFYQGINRQRKEYAQEILSEDQQISIQILDQILKGNQKEQEDKRALYKKCEMFCGEEDIIFCKQEMQMNQYSTNRSEVEEAIHYLFNQIYLDNKKEIQYNKKLTHMKIHLIKTHTDVLRSCFMLSAKPLQIIEFSYDTLMESYLIQGRLNRYISQEPINLYALKIIDQFNMKEIVIGPGRGQIDEKLNFKFKIPYQLLKDSGIQPSNNKCEIEFFHKIEADISHYNHFGFNFVDIDHTYSLIMRQSFHPVQNGRASAKKSRRDSPDVRRSNSLFKNRLSSSCNKENRIPNSNDKRTMSSAQYSQNSSGQDNFFSQQVNQNQPYSYYSEKRSKGQHQQHMDSIWEANEKDFSIYKDDNFRSEHRRQNFGSSQKQKQIFSFGEQDQSFFADSGNKSRQFGPSNNFTETKDIFFTDRQPVKQIIPDKPSQNLFQNPQNNIFKQTPNPIIIQTNQSQNQQQTIFNGNTKPSNLFCNQADNTLQAGSIFATTSNSDKNIFNKNNKAKDIWNTGKKDLFQYEGKPENKSLQNPILLSTNLFQQNNENTYAINNNNSIKNTNNSINNFNQINQSLASSNQQNQIFPSIQQMNTSSEPLNLFQNASCNFNNNSIQSIIPQQPLTINNNNNIIQNPIQNLAQNQIQNLIQNPIQNLVQNPITLNNQNIALLDNQNLEKMSLQQQSNNIVSQTTLLNGSFSNNSIGVNNNPFSQQERFYFKGVKHTFAQYENLAKLPQNQESKLPSNRLRVQKILLDSRNFKDPNKRAQKLKEIEKIYKCCKEPFKSDYQKYWNTGEHCDFTLSLENDQDAFYKLHKVVVSHYSEYFRKLFNEQKFTHFTLKQNNFNNEAVRLMFKWMYFNELPAHEWEEMSFKQAQQTLNCALYTKTWEFLVQVIIKVIIPKMTSEKLIDFLILSEYLPNYFANRKDDESLSLLFGVLKLLQNYCILYFSNNSIEIIEKTEDLKIQQLVELNSDLIFTLVNETCLKFDTLDHLERLFIWLSKQAPVYFGRNIVELCSFFESQYLSIQQFDKIYMPFDKEIKSLKSHLAYTTPYFDKTPNLMKETPTKSAQKVQNEGMFDEDDIVFTEIENIELSKKEWPSSNLIKQSLKEEYGKQRDAIFSRACDFTFQFKRPDIPTVFISEEFYSYSRKWRIILIVDGGEDQNISVFVRESGQRSQKELDVNLYSERILFSSTLIRVEFQDRKSCAFDMFYSFANNQNMTVGRNKFCQAKRIADAQTHNIKINVWVEELKCHSGLMHYISQKLVQLIGNGFNEDQKKLAESEIEQSNKKRMINNEPVSNRRQSDRVMEALLDKEWDKITAQMDEEGKILSPIKSRMSVNRIAKDNFQQKTKELNIFSLPVFEAYYILTCDNLNINHEKYAIHLIYRVCLNKSDIEIDLLLHGVRFSYLDLDQMLNLARDHNAIKRNKYFQSMIRKELNQRFEMYQEKIVPLQKGRNHYDYAQFYKNQNRKDFKQNFLDWLFNQEHHPGFKSEIQKIQNAIKAQMEELRQKEFEINQQFMKLKQEQANMKVKQLYTNSVGQKMPYTSSASTNPSNNSQNGSIQSQASSFDDNLNRRNVIQAPSYTQTEPRVIYGQNGQPLLNLSNQERQRLKSVMDFNNNNMPYISSSKSIEKDNCTIF</sequence>
<dbReference type="RefSeq" id="XP_012651070.1">
    <property type="nucleotide sequence ID" value="XM_012795616.1"/>
</dbReference>
<evidence type="ECO:0000313" key="4">
    <source>
        <dbReference type="EMBL" id="EWS76286.1"/>
    </source>
</evidence>
<keyword evidence="5" id="KW-1185">Reference proteome</keyword>
<dbReference type="Proteomes" id="UP000009168">
    <property type="component" value="Unassembled WGS sequence"/>
</dbReference>
<dbReference type="InterPro" id="IPR011333">
    <property type="entry name" value="SKP1/BTB/POZ_sf"/>
</dbReference>
<evidence type="ECO:0000256" key="2">
    <source>
        <dbReference type="SAM" id="MobiDB-lite"/>
    </source>
</evidence>
<dbReference type="CDD" id="cd18186">
    <property type="entry name" value="BTB_POZ_ZBTB_KLHL-like"/>
    <property type="match status" value="1"/>
</dbReference>
<feature type="compositionally biased region" description="Low complexity" evidence="2">
    <location>
        <begin position="1550"/>
        <end position="1571"/>
    </location>
</feature>
<dbReference type="STRING" id="312017.W7XK86"/>
<feature type="compositionally biased region" description="Polar residues" evidence="2">
    <location>
        <begin position="282"/>
        <end position="295"/>
    </location>
</feature>
<dbReference type="KEGG" id="tet:TTHERM_000001189"/>
<dbReference type="InParanoid" id="W7XK86"/>
<feature type="coiled-coil region" evidence="1">
    <location>
        <begin position="1494"/>
        <end position="1528"/>
    </location>
</feature>
<gene>
    <name evidence="4" type="ORF">TTHERM_000001189</name>
</gene>
<dbReference type="PROSITE" id="PS50097">
    <property type="entry name" value="BTB"/>
    <property type="match status" value="1"/>
</dbReference>
<dbReference type="GeneID" id="24436751"/>
<name>W7XK86_TETTS</name>
<feature type="region of interest" description="Disordered" evidence="2">
    <location>
        <begin position="1546"/>
        <end position="1573"/>
    </location>
</feature>
<evidence type="ECO:0000256" key="1">
    <source>
        <dbReference type="SAM" id="Coils"/>
    </source>
</evidence>
<proteinExistence type="predicted"/>
<organism evidence="4 5">
    <name type="scientific">Tetrahymena thermophila (strain SB210)</name>
    <dbReference type="NCBI Taxonomy" id="312017"/>
    <lineage>
        <taxon>Eukaryota</taxon>
        <taxon>Sar</taxon>
        <taxon>Alveolata</taxon>
        <taxon>Ciliophora</taxon>
        <taxon>Intramacronucleata</taxon>
        <taxon>Oligohymenophorea</taxon>
        <taxon>Hymenostomatida</taxon>
        <taxon>Tetrahymenina</taxon>
        <taxon>Tetrahymenidae</taxon>
        <taxon>Tetrahymena</taxon>
    </lineage>
</organism>
<dbReference type="Gene3D" id="3.30.710.10">
    <property type="entry name" value="Potassium Channel Kv1.1, Chain A"/>
    <property type="match status" value="1"/>
</dbReference>
<evidence type="ECO:0000259" key="3">
    <source>
        <dbReference type="PROSITE" id="PS50097"/>
    </source>
</evidence>
<feature type="domain" description="BTB" evidence="3">
    <location>
        <begin position="801"/>
        <end position="869"/>
    </location>
</feature>
<evidence type="ECO:0000313" key="5">
    <source>
        <dbReference type="Proteomes" id="UP000009168"/>
    </source>
</evidence>
<protein>
    <submittedName>
        <fullName evidence="4">BTB/POZ domain protein</fullName>
    </submittedName>
</protein>
<dbReference type="EMBL" id="GG662845">
    <property type="protein sequence ID" value="EWS76286.1"/>
    <property type="molecule type" value="Genomic_DNA"/>
</dbReference>
<reference evidence="5" key="1">
    <citation type="journal article" date="2006" name="PLoS Biol.">
        <title>Macronuclear genome sequence of the ciliate Tetrahymena thermophila, a model eukaryote.</title>
        <authorList>
            <person name="Eisen J.A."/>
            <person name="Coyne R.S."/>
            <person name="Wu M."/>
            <person name="Wu D."/>
            <person name="Thiagarajan M."/>
            <person name="Wortman J.R."/>
            <person name="Badger J.H."/>
            <person name="Ren Q."/>
            <person name="Amedeo P."/>
            <person name="Jones K.M."/>
            <person name="Tallon L.J."/>
            <person name="Delcher A.L."/>
            <person name="Salzberg S.L."/>
            <person name="Silva J.C."/>
            <person name="Haas B.J."/>
            <person name="Majoros W.H."/>
            <person name="Farzad M."/>
            <person name="Carlton J.M."/>
            <person name="Smith R.K. Jr."/>
            <person name="Garg J."/>
            <person name="Pearlman R.E."/>
            <person name="Karrer K.M."/>
            <person name="Sun L."/>
            <person name="Manning G."/>
            <person name="Elde N.C."/>
            <person name="Turkewitz A.P."/>
            <person name="Asai D.J."/>
            <person name="Wilkes D.E."/>
            <person name="Wang Y."/>
            <person name="Cai H."/>
            <person name="Collins K."/>
            <person name="Stewart B.A."/>
            <person name="Lee S.R."/>
            <person name="Wilamowska K."/>
            <person name="Weinberg Z."/>
            <person name="Ruzzo W.L."/>
            <person name="Wloga D."/>
            <person name="Gaertig J."/>
            <person name="Frankel J."/>
            <person name="Tsao C.-C."/>
            <person name="Gorovsky M.A."/>
            <person name="Keeling P.J."/>
            <person name="Waller R.F."/>
            <person name="Patron N.J."/>
            <person name="Cherry J.M."/>
            <person name="Stover N.A."/>
            <person name="Krieger C.J."/>
            <person name="del Toro C."/>
            <person name="Ryder H.F."/>
            <person name="Williamson S.C."/>
            <person name="Barbeau R.A."/>
            <person name="Hamilton E.P."/>
            <person name="Orias E."/>
        </authorList>
    </citation>
    <scope>NUCLEOTIDE SEQUENCE [LARGE SCALE GENOMIC DNA]</scope>
    <source>
        <strain evidence="5">SB210</strain>
    </source>
</reference>
<accession>W7XK86</accession>
<dbReference type="SUPFAM" id="SSF54695">
    <property type="entry name" value="POZ domain"/>
    <property type="match status" value="1"/>
</dbReference>
<dbReference type="Pfam" id="PF00651">
    <property type="entry name" value="BTB"/>
    <property type="match status" value="1"/>
</dbReference>
<keyword evidence="1" id="KW-0175">Coiled coil</keyword>
<feature type="region of interest" description="Disordered" evidence="2">
    <location>
        <begin position="262"/>
        <end position="325"/>
    </location>
</feature>
<dbReference type="InterPro" id="IPR000210">
    <property type="entry name" value="BTB/POZ_dom"/>
</dbReference>